<evidence type="ECO:0000256" key="1">
    <source>
        <dbReference type="SAM" id="MobiDB-lite"/>
    </source>
</evidence>
<feature type="region of interest" description="Disordered" evidence="1">
    <location>
        <begin position="143"/>
        <end position="162"/>
    </location>
</feature>
<dbReference type="EMBL" id="CP063373">
    <property type="protein sequence ID" value="QOV41176.1"/>
    <property type="molecule type" value="Genomic_DNA"/>
</dbReference>
<reference evidence="2 3" key="1">
    <citation type="submission" date="2020-10" db="EMBL/GenBank/DDBJ databases">
        <title>Streptomyces ferrugineus complate genome analysis.</title>
        <authorList>
            <person name="Anwar N."/>
        </authorList>
    </citation>
    <scope>NUCLEOTIDE SEQUENCE [LARGE SCALE GENOMIC DNA]</scope>
    <source>
        <strain evidence="2 3">CCTCC AA2014009</strain>
    </source>
</reference>
<evidence type="ECO:0008006" key="4">
    <source>
        <dbReference type="Google" id="ProtNLM"/>
    </source>
</evidence>
<organism evidence="2 3">
    <name type="scientific">Streptomyces ferrugineus</name>
    <dbReference type="NCBI Taxonomy" id="1413221"/>
    <lineage>
        <taxon>Bacteria</taxon>
        <taxon>Bacillati</taxon>
        <taxon>Actinomycetota</taxon>
        <taxon>Actinomycetes</taxon>
        <taxon>Kitasatosporales</taxon>
        <taxon>Streptomycetaceae</taxon>
        <taxon>Streptomyces</taxon>
    </lineage>
</organism>
<accession>A0A7M2SXY4</accession>
<dbReference type="AlphaFoldDB" id="A0A7M2SXY4"/>
<gene>
    <name evidence="2" type="ORF">IM697_17445</name>
</gene>
<protein>
    <recommendedName>
        <fullName evidence="4">DNA primase/polymerase bifunctional N-terminal domain-containing protein</fullName>
    </recommendedName>
</protein>
<name>A0A7M2SXY4_9ACTN</name>
<keyword evidence="3" id="KW-1185">Reference proteome</keyword>
<evidence type="ECO:0000313" key="2">
    <source>
        <dbReference type="EMBL" id="QOV41176.1"/>
    </source>
</evidence>
<evidence type="ECO:0000313" key="3">
    <source>
        <dbReference type="Proteomes" id="UP000594205"/>
    </source>
</evidence>
<dbReference type="KEGG" id="sfeu:IM697_17445"/>
<sequence>MEWLAAASEDPGACKQEWQNGSTGIALLEAGRFWDVLIVPEELGLRVADLLEELPLLESGPCLLDARRRHVGFLLPPEPQTVWIGTGVRLLSAGTWIAAPAPHCRWGALRWLVPPDGTGALNMPEVLEVALQRCAGELSRLQGHGAPAAHGRPTPTERPLGRPQLVREYVTG</sequence>
<dbReference type="Proteomes" id="UP000594205">
    <property type="component" value="Chromosome"/>
</dbReference>
<proteinExistence type="predicted"/>